<dbReference type="AlphaFoldDB" id="A0A2T0T0M7"/>
<name>A0A2T0T0M7_9BACT</name>
<evidence type="ECO:0000313" key="3">
    <source>
        <dbReference type="Proteomes" id="UP000238375"/>
    </source>
</evidence>
<reference evidence="2 3" key="1">
    <citation type="submission" date="2018-03" db="EMBL/GenBank/DDBJ databases">
        <title>Genomic Encyclopedia of Archaeal and Bacterial Type Strains, Phase II (KMG-II): from individual species to whole genera.</title>
        <authorList>
            <person name="Goeker M."/>
        </authorList>
    </citation>
    <scope>NUCLEOTIDE SEQUENCE [LARGE SCALE GENOMIC DNA]</scope>
    <source>
        <strain evidence="2 3">DSM 28354</strain>
    </source>
</reference>
<dbReference type="OrthoDB" id="9815425at2"/>
<proteinExistence type="predicted"/>
<gene>
    <name evidence="2" type="ORF">CLV58_108110</name>
</gene>
<keyword evidence="3" id="KW-1185">Reference proteome</keyword>
<evidence type="ECO:0000256" key="1">
    <source>
        <dbReference type="SAM" id="MobiDB-lite"/>
    </source>
</evidence>
<protein>
    <submittedName>
        <fullName evidence="2">Uncharacterized protein</fullName>
    </submittedName>
</protein>
<organism evidence="2 3">
    <name type="scientific">Spirosoma oryzae</name>
    <dbReference type="NCBI Taxonomy" id="1469603"/>
    <lineage>
        <taxon>Bacteria</taxon>
        <taxon>Pseudomonadati</taxon>
        <taxon>Bacteroidota</taxon>
        <taxon>Cytophagia</taxon>
        <taxon>Cytophagales</taxon>
        <taxon>Cytophagaceae</taxon>
        <taxon>Spirosoma</taxon>
    </lineage>
</organism>
<sequence>MPLIDMATRSDLPPMTSTGTETDPLQMKIIHLGDKVQSAGVPVIYRLSRASFLGVFPLSRSRSGVGRTPIDSSLEAGNNTLFSRLVPRFVVPGIFSTGRLADGVTFARQSGGVS</sequence>
<comment type="caution">
    <text evidence="2">The sequence shown here is derived from an EMBL/GenBank/DDBJ whole genome shotgun (WGS) entry which is preliminary data.</text>
</comment>
<accession>A0A2T0T0M7</accession>
<dbReference type="Proteomes" id="UP000238375">
    <property type="component" value="Unassembled WGS sequence"/>
</dbReference>
<dbReference type="RefSeq" id="WP_106137906.1">
    <property type="nucleotide sequence ID" value="NZ_PVTE01000008.1"/>
</dbReference>
<dbReference type="EMBL" id="PVTE01000008">
    <property type="protein sequence ID" value="PRY39220.1"/>
    <property type="molecule type" value="Genomic_DNA"/>
</dbReference>
<evidence type="ECO:0000313" key="2">
    <source>
        <dbReference type="EMBL" id="PRY39220.1"/>
    </source>
</evidence>
<feature type="region of interest" description="Disordered" evidence="1">
    <location>
        <begin position="1"/>
        <end position="21"/>
    </location>
</feature>